<reference evidence="3 4" key="1">
    <citation type="journal article" date="2008" name="Nature">
        <title>The genome of the choanoflagellate Monosiga brevicollis and the origin of metazoans.</title>
        <authorList>
            <consortium name="JGI Sequencing"/>
            <person name="King N."/>
            <person name="Westbrook M.J."/>
            <person name="Young S.L."/>
            <person name="Kuo A."/>
            <person name="Abedin M."/>
            <person name="Chapman J."/>
            <person name="Fairclough S."/>
            <person name="Hellsten U."/>
            <person name="Isogai Y."/>
            <person name="Letunic I."/>
            <person name="Marr M."/>
            <person name="Pincus D."/>
            <person name="Putnam N."/>
            <person name="Rokas A."/>
            <person name="Wright K.J."/>
            <person name="Zuzow R."/>
            <person name="Dirks W."/>
            <person name="Good M."/>
            <person name="Goodstein D."/>
            <person name="Lemons D."/>
            <person name="Li W."/>
            <person name="Lyons J.B."/>
            <person name="Morris A."/>
            <person name="Nichols S."/>
            <person name="Richter D.J."/>
            <person name="Salamov A."/>
            <person name="Bork P."/>
            <person name="Lim W.A."/>
            <person name="Manning G."/>
            <person name="Miller W.T."/>
            <person name="McGinnis W."/>
            <person name="Shapiro H."/>
            <person name="Tjian R."/>
            <person name="Grigoriev I.V."/>
            <person name="Rokhsar D."/>
        </authorList>
    </citation>
    <scope>NUCLEOTIDE SEQUENCE [LARGE SCALE GENOMIC DNA]</scope>
    <source>
        <strain evidence="4">MX1 / ATCC 50154</strain>
    </source>
</reference>
<keyword evidence="4" id="KW-1185">Reference proteome</keyword>
<evidence type="ECO:0000256" key="2">
    <source>
        <dbReference type="SAM" id="Phobius"/>
    </source>
</evidence>
<dbReference type="Proteomes" id="UP000001357">
    <property type="component" value="Unassembled WGS sequence"/>
</dbReference>
<evidence type="ECO:0000256" key="1">
    <source>
        <dbReference type="SAM" id="MobiDB-lite"/>
    </source>
</evidence>
<dbReference type="EMBL" id="CH991565">
    <property type="protein sequence ID" value="EDQ86582.1"/>
    <property type="molecule type" value="Genomic_DNA"/>
</dbReference>
<keyword evidence="2" id="KW-0812">Transmembrane</keyword>
<gene>
    <name evidence="3" type="ORF">MONBRDRAFT_10863</name>
</gene>
<proteinExistence type="predicted"/>
<dbReference type="KEGG" id="mbr:MONBRDRAFT_10863"/>
<organism evidence="3 4">
    <name type="scientific">Monosiga brevicollis</name>
    <name type="common">Choanoflagellate</name>
    <dbReference type="NCBI Taxonomy" id="81824"/>
    <lineage>
        <taxon>Eukaryota</taxon>
        <taxon>Choanoflagellata</taxon>
        <taxon>Craspedida</taxon>
        <taxon>Salpingoecidae</taxon>
        <taxon>Monosiga</taxon>
    </lineage>
</organism>
<protein>
    <submittedName>
        <fullName evidence="3">Uncharacterized protein</fullName>
    </submittedName>
</protein>
<keyword evidence="2" id="KW-0472">Membrane</keyword>
<evidence type="ECO:0000313" key="3">
    <source>
        <dbReference type="EMBL" id="EDQ86582.1"/>
    </source>
</evidence>
<dbReference type="InParanoid" id="A9V7G4"/>
<feature type="transmembrane region" description="Helical" evidence="2">
    <location>
        <begin position="6"/>
        <end position="28"/>
    </location>
</feature>
<sequence length="261" mass="27724">MSRTALFFLIAVGRVGMLGILLLAILWMHETEASSAASASSTQTTSATPAASTTPSTTTAFPTGVRPLNQGVIATTGVCSTTARAASMLAPQGACMYVEDNHWQAYCNADGSISAQIFDDTECTQPRDLIHIDADDCPMYCDHLSSDHQVLLLIHPDDCSATPMGIMPLVEETCSLSFFERAFGIDYARVCGSASSCPSNKRYLPEYATIEATCLNDRVTLSLFNASGCGGTATTHTFNANECIDGETFGIGSCLAHEMSR</sequence>
<keyword evidence="2" id="KW-1133">Transmembrane helix</keyword>
<dbReference type="GeneID" id="5893859"/>
<accession>A9V7G4</accession>
<dbReference type="RefSeq" id="XP_001748695.1">
    <property type="nucleotide sequence ID" value="XM_001748643.1"/>
</dbReference>
<feature type="region of interest" description="Disordered" evidence="1">
    <location>
        <begin position="37"/>
        <end position="63"/>
    </location>
</feature>
<dbReference type="AlphaFoldDB" id="A9V7G4"/>
<name>A9V7G4_MONBE</name>
<evidence type="ECO:0000313" key="4">
    <source>
        <dbReference type="Proteomes" id="UP000001357"/>
    </source>
</evidence>